<dbReference type="NCBIfam" id="TIGR00797">
    <property type="entry name" value="matE"/>
    <property type="match status" value="1"/>
</dbReference>
<feature type="transmembrane region" description="Helical" evidence="6">
    <location>
        <begin position="330"/>
        <end position="348"/>
    </location>
</feature>
<name>A0ABV3G0M2_9NOCA</name>
<feature type="transmembrane region" description="Helical" evidence="6">
    <location>
        <begin position="139"/>
        <end position="160"/>
    </location>
</feature>
<evidence type="ECO:0000256" key="5">
    <source>
        <dbReference type="ARBA" id="ARBA00031636"/>
    </source>
</evidence>
<accession>A0ABV3G0M2</accession>
<feature type="transmembrane region" description="Helical" evidence="6">
    <location>
        <begin position="405"/>
        <end position="425"/>
    </location>
</feature>
<keyword evidence="6" id="KW-0472">Membrane</keyword>
<gene>
    <name evidence="7" type="ORF">AB0I48_25910</name>
</gene>
<feature type="transmembrane region" description="Helical" evidence="6">
    <location>
        <begin position="250"/>
        <end position="276"/>
    </location>
</feature>
<dbReference type="InterPro" id="IPR002528">
    <property type="entry name" value="MATE_fam"/>
</dbReference>
<dbReference type="RefSeq" id="WP_109527573.1">
    <property type="nucleotide sequence ID" value="NZ_JBEXKW010000093.1"/>
</dbReference>
<organism evidence="7 8">
    <name type="scientific">Nocardia aurea</name>
    <dbReference type="NCBI Taxonomy" id="2144174"/>
    <lineage>
        <taxon>Bacteria</taxon>
        <taxon>Bacillati</taxon>
        <taxon>Actinomycetota</taxon>
        <taxon>Actinomycetes</taxon>
        <taxon>Mycobacteriales</taxon>
        <taxon>Nocardiaceae</taxon>
        <taxon>Nocardia</taxon>
    </lineage>
</organism>
<dbReference type="PANTHER" id="PTHR43298:SF2">
    <property type="entry name" value="FMN_FAD EXPORTER YEEO-RELATED"/>
    <property type="match status" value="1"/>
</dbReference>
<dbReference type="InterPro" id="IPR050222">
    <property type="entry name" value="MATE_MdtK"/>
</dbReference>
<comment type="caution">
    <text evidence="7">The sequence shown here is derived from an EMBL/GenBank/DDBJ whole genome shotgun (WGS) entry which is preliminary data.</text>
</comment>
<feature type="transmembrane region" description="Helical" evidence="6">
    <location>
        <begin position="368"/>
        <end position="393"/>
    </location>
</feature>
<evidence type="ECO:0000313" key="8">
    <source>
        <dbReference type="Proteomes" id="UP001551695"/>
    </source>
</evidence>
<evidence type="ECO:0000256" key="4">
    <source>
        <dbReference type="ARBA" id="ARBA00022448"/>
    </source>
</evidence>
<evidence type="ECO:0000313" key="7">
    <source>
        <dbReference type="EMBL" id="MEV0711005.1"/>
    </source>
</evidence>
<dbReference type="EMBL" id="JBFAKC010000013">
    <property type="protein sequence ID" value="MEV0711005.1"/>
    <property type="molecule type" value="Genomic_DNA"/>
</dbReference>
<reference evidence="7 8" key="1">
    <citation type="submission" date="2024-06" db="EMBL/GenBank/DDBJ databases">
        <title>The Natural Products Discovery Center: Release of the First 8490 Sequenced Strains for Exploring Actinobacteria Biosynthetic Diversity.</title>
        <authorList>
            <person name="Kalkreuter E."/>
            <person name="Kautsar S.A."/>
            <person name="Yang D."/>
            <person name="Bader C.D."/>
            <person name="Teijaro C.N."/>
            <person name="Fluegel L."/>
            <person name="Davis C.M."/>
            <person name="Simpson J.R."/>
            <person name="Lauterbach L."/>
            <person name="Steele A.D."/>
            <person name="Gui C."/>
            <person name="Meng S."/>
            <person name="Li G."/>
            <person name="Viehrig K."/>
            <person name="Ye F."/>
            <person name="Su P."/>
            <person name="Kiefer A.F."/>
            <person name="Nichols A."/>
            <person name="Cepeda A.J."/>
            <person name="Yan W."/>
            <person name="Fan B."/>
            <person name="Jiang Y."/>
            <person name="Adhikari A."/>
            <person name="Zheng C.-J."/>
            <person name="Schuster L."/>
            <person name="Cowan T.M."/>
            <person name="Smanski M.J."/>
            <person name="Chevrette M.G."/>
            <person name="De Carvalho L.P.S."/>
            <person name="Shen B."/>
        </authorList>
    </citation>
    <scope>NUCLEOTIDE SEQUENCE [LARGE SCALE GENOMIC DNA]</scope>
    <source>
        <strain evidence="7 8">NPDC050403</strain>
    </source>
</reference>
<proteinExistence type="inferred from homology"/>
<feature type="transmembrane region" description="Helical" evidence="6">
    <location>
        <begin position="288"/>
        <end position="310"/>
    </location>
</feature>
<evidence type="ECO:0000256" key="1">
    <source>
        <dbReference type="ARBA" id="ARBA00003408"/>
    </source>
</evidence>
<evidence type="ECO:0000256" key="3">
    <source>
        <dbReference type="ARBA" id="ARBA00020268"/>
    </source>
</evidence>
<feature type="transmembrane region" description="Helical" evidence="6">
    <location>
        <begin position="12"/>
        <end position="30"/>
    </location>
</feature>
<feature type="transmembrane region" description="Helical" evidence="6">
    <location>
        <begin position="101"/>
        <end position="127"/>
    </location>
</feature>
<feature type="transmembrane region" description="Helical" evidence="6">
    <location>
        <begin position="172"/>
        <end position="196"/>
    </location>
</feature>
<dbReference type="Pfam" id="PF01554">
    <property type="entry name" value="MatE"/>
    <property type="match status" value="2"/>
</dbReference>
<dbReference type="Proteomes" id="UP001551695">
    <property type="component" value="Unassembled WGS sequence"/>
</dbReference>
<keyword evidence="4" id="KW-0813">Transport</keyword>
<protein>
    <recommendedName>
        <fullName evidence="3">Probable multidrug resistance protein NorM</fullName>
    </recommendedName>
    <alternativeName>
        <fullName evidence="5">Multidrug-efflux transporter</fullName>
    </alternativeName>
</protein>
<comment type="similarity">
    <text evidence="2">Belongs to the multi antimicrobial extrusion (MATE) (TC 2.A.66.1) family.</text>
</comment>
<feature type="transmembrane region" description="Helical" evidence="6">
    <location>
        <begin position="431"/>
        <end position="449"/>
    </location>
</feature>
<dbReference type="CDD" id="cd13131">
    <property type="entry name" value="MATE_NorM_like"/>
    <property type="match status" value="1"/>
</dbReference>
<keyword evidence="6" id="KW-1133">Transmembrane helix</keyword>
<feature type="transmembrane region" description="Helical" evidence="6">
    <location>
        <begin position="36"/>
        <end position="56"/>
    </location>
</feature>
<comment type="function">
    <text evidence="1">Multidrug efflux pump.</text>
</comment>
<sequence length="475" mass="50134">MTIALGVRESRPLIALAAPIAGIQLAQVALTTTDLAMMGLLGVQAIAAGGLALTLYNQIRTMCVGVVTAVGNLVAAAVGRSEARAGADHLDQRAHTEIRQIVRAAFLVATVVGLLAGGVLTALSYTLEWFGQDQVILELARPMMIALAFGLVPMLWLNVLRQFAVGMRRPGSLLWVTIASIGINAALNGAFIYGWLGLPVLGLTGIGAATSFVNLLTFGAFFLIVRRDQHLAPLLSIQAWRADMGTVREILRLGIPISLTYGSEAGIFSVAVLIMGSFGPAALAAHNVVIQLTYIVFQVTIGLSHGSSILVSRVVSKGDLDEAKRISRTALTLGGIVMGVVGAVYLVAPELVLRPFLDSNEAAEVMPLARVLLLVAVVQQFMDCAQNIGVGLLRGLGNTKSGFRITLIGYWAVGLPVLIVFAYGFGLRGPGVWLGLCAGLAVTAVLLLRRFDHDLRALRPEPERRGTVTAQPGSP</sequence>
<feature type="transmembrane region" description="Helical" evidence="6">
    <location>
        <begin position="202"/>
        <end position="225"/>
    </location>
</feature>
<dbReference type="PANTHER" id="PTHR43298">
    <property type="entry name" value="MULTIDRUG RESISTANCE PROTEIN NORM-RELATED"/>
    <property type="match status" value="1"/>
</dbReference>
<evidence type="ECO:0000256" key="2">
    <source>
        <dbReference type="ARBA" id="ARBA00010199"/>
    </source>
</evidence>
<keyword evidence="6" id="KW-0812">Transmembrane</keyword>
<keyword evidence="8" id="KW-1185">Reference proteome</keyword>
<evidence type="ECO:0000256" key="6">
    <source>
        <dbReference type="SAM" id="Phobius"/>
    </source>
</evidence>